<dbReference type="PATRIC" id="fig|319652.3.peg.852"/>
<sequence>MEIVVLVLVLIIAVLISNIIASKLTQIPLAFIEIAIGLLVALIVPYYRHYTMDPALFMLVVLAPLMFYEGLNTNMRVLRRSLSTTFSLAVGLALVTVSIVGLTAHFTLSELALPVAFALAAIITPTDAVAVSSVTANIEMPEEAMQTLKNESLFNDASGIVIFDLALQAFTTGKFSWTFSFFDFIYVFLGGLLLGTILGSLLVSLRTFLINHRLDNSSVIVTMGLLTPFFVYFVAEFLHVSGILAVVAAGLIHGIQQGRLRLTSTKLQVVSNTTWEVLSDNLNGFVFVLLGISLPTVIADISYRNNTFLLLLTGVSILLYSVMTLLRYFWLRMGFATIRVRPEYKNTNCWIIALNGIHGTITLAMAFSLPLTLHGSPFPYRNDLLFMSAMVIILSMLVPSLILPILLPRQKAPFLPEDATAARQRMINYAVQKITELNEDPLETQAVIATLHSQNKPEIIKNRHILKQLFAQTRDVENEVLDEMVTNEEITEKDRRLYQRTMLLRDVRLDNSILKSLWLQLSYRFIYNFKRLTHGKLWRRKRQEIQHNPALMKKFKSKHDTLVEIENRTTQRVFEYLQSPKVNKENPTDISIVQRYYRERHRRYQNSSDSNDIQEELFIKAFQFEYNFVQNELSEKRLTRELATALYEQISNDELIYMQNDELYD</sequence>
<dbReference type="PANTHER" id="PTHR10110">
    <property type="entry name" value="SODIUM/HYDROGEN EXCHANGER"/>
    <property type="match status" value="1"/>
</dbReference>
<feature type="transmembrane region" description="Helical" evidence="10">
    <location>
        <begin position="54"/>
        <end position="71"/>
    </location>
</feature>
<comment type="caution">
    <text evidence="12">The sequence shown here is derived from an EMBL/GenBank/DDBJ whole genome shotgun (WGS) entry which is preliminary data.</text>
</comment>
<feature type="transmembrane region" description="Helical" evidence="10">
    <location>
        <begin position="384"/>
        <end position="407"/>
    </location>
</feature>
<dbReference type="PANTHER" id="PTHR10110:SF86">
    <property type="entry name" value="SODIUM_HYDROGEN EXCHANGER 7"/>
    <property type="match status" value="1"/>
</dbReference>
<accession>A0A0R2IQI8</accession>
<feature type="transmembrane region" description="Helical" evidence="10">
    <location>
        <begin position="83"/>
        <end position="105"/>
    </location>
</feature>
<feature type="transmembrane region" description="Helical" evidence="10">
    <location>
        <begin position="350"/>
        <end position="372"/>
    </location>
</feature>
<evidence type="ECO:0000256" key="2">
    <source>
        <dbReference type="ARBA" id="ARBA00022448"/>
    </source>
</evidence>
<feature type="transmembrane region" description="Helical" evidence="10">
    <location>
        <begin position="229"/>
        <end position="252"/>
    </location>
</feature>
<feature type="transmembrane region" description="Helical" evidence="10">
    <location>
        <begin position="29"/>
        <end position="48"/>
    </location>
</feature>
<dbReference type="AlphaFoldDB" id="A0A0R2IQI8"/>
<evidence type="ECO:0000256" key="10">
    <source>
        <dbReference type="SAM" id="Phobius"/>
    </source>
</evidence>
<keyword evidence="5 10" id="KW-1133">Transmembrane helix</keyword>
<dbReference type="GO" id="GO:0098719">
    <property type="term" value="P:sodium ion import across plasma membrane"/>
    <property type="evidence" value="ECO:0007669"/>
    <property type="project" value="TreeGrafter"/>
</dbReference>
<dbReference type="Gene3D" id="6.10.140.1330">
    <property type="match status" value="1"/>
</dbReference>
<dbReference type="GO" id="GO:0015386">
    <property type="term" value="F:potassium:proton antiporter activity"/>
    <property type="evidence" value="ECO:0007669"/>
    <property type="project" value="TreeGrafter"/>
</dbReference>
<name>A0A0R2IQI8_9LACO</name>
<feature type="transmembrane region" description="Helical" evidence="10">
    <location>
        <begin position="282"/>
        <end position="301"/>
    </location>
</feature>
<keyword evidence="8 10" id="KW-0472">Membrane</keyword>
<dbReference type="GO" id="GO:0005886">
    <property type="term" value="C:plasma membrane"/>
    <property type="evidence" value="ECO:0007669"/>
    <property type="project" value="UniProtKB-SubCell"/>
</dbReference>
<evidence type="ECO:0000256" key="5">
    <source>
        <dbReference type="ARBA" id="ARBA00022989"/>
    </source>
</evidence>
<evidence type="ECO:0000313" key="13">
    <source>
        <dbReference type="Proteomes" id="UP000051568"/>
    </source>
</evidence>
<dbReference type="GO" id="GO:0015385">
    <property type="term" value="F:sodium:proton antiporter activity"/>
    <property type="evidence" value="ECO:0007669"/>
    <property type="project" value="InterPro"/>
</dbReference>
<evidence type="ECO:0000313" key="12">
    <source>
        <dbReference type="EMBL" id="KRN67307.1"/>
    </source>
</evidence>
<dbReference type="Proteomes" id="UP000051568">
    <property type="component" value="Unassembled WGS sequence"/>
</dbReference>
<dbReference type="InterPro" id="IPR018422">
    <property type="entry name" value="Cation/H_exchanger_CPA1"/>
</dbReference>
<feature type="transmembrane region" description="Helical" evidence="10">
    <location>
        <begin position="308"/>
        <end position="330"/>
    </location>
</feature>
<dbReference type="STRING" id="319652.IV80_GL000845"/>
<dbReference type="OrthoDB" id="9809206at2"/>
<evidence type="ECO:0000256" key="9">
    <source>
        <dbReference type="ARBA" id="ARBA00023201"/>
    </source>
</evidence>
<dbReference type="Pfam" id="PF00999">
    <property type="entry name" value="Na_H_Exchanger"/>
    <property type="match status" value="1"/>
</dbReference>
<reference evidence="12 13" key="1">
    <citation type="journal article" date="2015" name="Genome Announc.">
        <title>Expanding the biotechnology potential of lactobacilli through comparative genomics of 213 strains and associated genera.</title>
        <authorList>
            <person name="Sun Z."/>
            <person name="Harris H.M."/>
            <person name="McCann A."/>
            <person name="Guo C."/>
            <person name="Argimon S."/>
            <person name="Zhang W."/>
            <person name="Yang X."/>
            <person name="Jeffery I.B."/>
            <person name="Cooney J.C."/>
            <person name="Kagawa T.F."/>
            <person name="Liu W."/>
            <person name="Song Y."/>
            <person name="Salvetti E."/>
            <person name="Wrobel A."/>
            <person name="Rasinkangas P."/>
            <person name="Parkhill J."/>
            <person name="Rea M.C."/>
            <person name="O'Sullivan O."/>
            <person name="Ritari J."/>
            <person name="Douillard F.P."/>
            <person name="Paul Ross R."/>
            <person name="Yang R."/>
            <person name="Briner A.E."/>
            <person name="Felis G.E."/>
            <person name="de Vos W.M."/>
            <person name="Barrangou R."/>
            <person name="Klaenhammer T.R."/>
            <person name="Caufield P.W."/>
            <person name="Cui Y."/>
            <person name="Zhang H."/>
            <person name="O'Toole P.W."/>
        </authorList>
    </citation>
    <scope>NUCLEOTIDE SEQUENCE [LARGE SCALE GENOMIC DNA]</scope>
    <source>
        <strain evidence="12 13">DSM 17757</strain>
    </source>
</reference>
<proteinExistence type="predicted"/>
<feature type="transmembrane region" description="Helical" evidence="10">
    <location>
        <begin position="184"/>
        <end position="209"/>
    </location>
</feature>
<evidence type="ECO:0000256" key="1">
    <source>
        <dbReference type="ARBA" id="ARBA00004651"/>
    </source>
</evidence>
<comment type="subcellular location">
    <subcellularLocation>
        <location evidence="1">Cell membrane</location>
        <topology evidence="1">Multi-pass membrane protein</topology>
    </subcellularLocation>
</comment>
<evidence type="ECO:0000259" key="11">
    <source>
        <dbReference type="Pfam" id="PF00999"/>
    </source>
</evidence>
<organism evidence="12 13">
    <name type="scientific">Pediococcus cellicola</name>
    <dbReference type="NCBI Taxonomy" id="319652"/>
    <lineage>
        <taxon>Bacteria</taxon>
        <taxon>Bacillati</taxon>
        <taxon>Bacillota</taxon>
        <taxon>Bacilli</taxon>
        <taxon>Lactobacillales</taxon>
        <taxon>Lactobacillaceae</taxon>
        <taxon>Pediococcus</taxon>
    </lineage>
</organism>
<keyword evidence="2" id="KW-0813">Transport</keyword>
<dbReference type="EMBL" id="JQBR01000002">
    <property type="protein sequence ID" value="KRN67307.1"/>
    <property type="molecule type" value="Genomic_DNA"/>
</dbReference>
<keyword evidence="9" id="KW-0739">Sodium transport</keyword>
<evidence type="ECO:0000256" key="4">
    <source>
        <dbReference type="ARBA" id="ARBA00022692"/>
    </source>
</evidence>
<protein>
    <recommendedName>
        <fullName evidence="11">Cation/H+ exchanger transmembrane domain-containing protein</fullName>
    </recommendedName>
</protein>
<keyword evidence="3" id="KW-1003">Cell membrane</keyword>
<dbReference type="RefSeq" id="WP_057749148.1">
    <property type="nucleotide sequence ID" value="NZ_BJVH01000003.1"/>
</dbReference>
<dbReference type="InterPro" id="IPR006153">
    <property type="entry name" value="Cation/H_exchanger_TM"/>
</dbReference>
<gene>
    <name evidence="12" type="ORF">IV80_GL000845</name>
</gene>
<keyword evidence="13" id="KW-1185">Reference proteome</keyword>
<evidence type="ECO:0000256" key="8">
    <source>
        <dbReference type="ARBA" id="ARBA00023136"/>
    </source>
</evidence>
<keyword evidence="4 10" id="KW-0812">Transmembrane</keyword>
<keyword evidence="6" id="KW-0915">Sodium</keyword>
<dbReference type="GO" id="GO:0051453">
    <property type="term" value="P:regulation of intracellular pH"/>
    <property type="evidence" value="ECO:0007669"/>
    <property type="project" value="TreeGrafter"/>
</dbReference>
<feature type="domain" description="Cation/H+ exchanger transmembrane" evidence="11">
    <location>
        <begin position="12"/>
        <end position="407"/>
    </location>
</feature>
<feature type="transmembrane region" description="Helical" evidence="10">
    <location>
        <begin position="6"/>
        <end position="22"/>
    </location>
</feature>
<evidence type="ECO:0000256" key="6">
    <source>
        <dbReference type="ARBA" id="ARBA00023053"/>
    </source>
</evidence>
<evidence type="ECO:0000256" key="3">
    <source>
        <dbReference type="ARBA" id="ARBA00022475"/>
    </source>
</evidence>
<keyword evidence="7" id="KW-0406">Ion transport</keyword>
<evidence type="ECO:0000256" key="7">
    <source>
        <dbReference type="ARBA" id="ARBA00023065"/>
    </source>
</evidence>